<keyword evidence="1" id="KW-0614">Plasmid</keyword>
<keyword evidence="2" id="KW-1185">Reference proteome</keyword>
<sequence>MTNSKFNSSNFEVNIGNAESVAGQVTGDQVNAETYIQQTSNSNYIQNVEVNGSRGGHGGGGNAIGKWSKVIGAKGELVRIKDVDVVEMAGAEMLLEITPWLLVEMVEMQQGQMAGEGEVG</sequence>
<proteinExistence type="predicted"/>
<evidence type="ECO:0000313" key="2">
    <source>
        <dbReference type="Proteomes" id="UP001056708"/>
    </source>
</evidence>
<evidence type="ECO:0000313" key="1">
    <source>
        <dbReference type="EMBL" id="USR93300.1"/>
    </source>
</evidence>
<name>A0ABY5AVN8_9CYAN</name>
<geneLocation type="plasmid" evidence="1 2">
    <name>unnamed</name>
</geneLocation>
<gene>
    <name evidence="1" type="ORF">NEA10_20565</name>
</gene>
<organism evidence="1 2">
    <name type="scientific">Phormidium yuhuli AB48</name>
    <dbReference type="NCBI Taxonomy" id="2940671"/>
    <lineage>
        <taxon>Bacteria</taxon>
        <taxon>Bacillati</taxon>
        <taxon>Cyanobacteriota</taxon>
        <taxon>Cyanophyceae</taxon>
        <taxon>Oscillatoriophycideae</taxon>
        <taxon>Oscillatoriales</taxon>
        <taxon>Oscillatoriaceae</taxon>
        <taxon>Phormidium</taxon>
        <taxon>Phormidium yuhuli</taxon>
    </lineage>
</organism>
<protein>
    <submittedName>
        <fullName evidence="1">Uncharacterized protein</fullName>
    </submittedName>
</protein>
<dbReference type="EMBL" id="CP098612">
    <property type="protein sequence ID" value="USR93300.1"/>
    <property type="molecule type" value="Genomic_DNA"/>
</dbReference>
<accession>A0ABY5AVN8</accession>
<dbReference type="RefSeq" id="WP_252665485.1">
    <property type="nucleotide sequence ID" value="NZ_CP098612.1"/>
</dbReference>
<reference evidence="1" key="1">
    <citation type="submission" date="2022-06" db="EMBL/GenBank/DDBJ databases">
        <title>Genome sequence of Phormidium yuhuli AB48 isolated from an industrial photobioreactor environment.</title>
        <authorList>
            <person name="Qiu Y."/>
            <person name="Noonan A.J.C."/>
            <person name="Dofher K."/>
            <person name="Koch M."/>
            <person name="Kieft B."/>
            <person name="Lin X."/>
            <person name="Ziels R.M."/>
            <person name="Hallam S.J."/>
        </authorList>
    </citation>
    <scope>NUCLEOTIDE SEQUENCE</scope>
    <source>
        <strain evidence="1">AB48</strain>
        <plasmid evidence="1">unnamed</plasmid>
    </source>
</reference>
<dbReference type="Proteomes" id="UP001056708">
    <property type="component" value="Plasmid unnamed"/>
</dbReference>